<reference evidence="2 3" key="1">
    <citation type="submission" date="2016-10" db="EMBL/GenBank/DDBJ databases">
        <authorList>
            <person name="de Groot N.N."/>
        </authorList>
    </citation>
    <scope>NUCLEOTIDE SEQUENCE [LARGE SCALE GENOMIC DNA]</scope>
    <source>
        <strain evidence="2 3">YAD2003</strain>
    </source>
</reference>
<dbReference type="InterPro" id="IPR024215">
    <property type="entry name" value="DUF3847"/>
</dbReference>
<evidence type="ECO:0000313" key="3">
    <source>
        <dbReference type="Proteomes" id="UP000183190"/>
    </source>
</evidence>
<evidence type="ECO:0000313" key="2">
    <source>
        <dbReference type="EMBL" id="SEH52603.1"/>
    </source>
</evidence>
<dbReference type="Proteomes" id="UP000183190">
    <property type="component" value="Unassembled WGS sequence"/>
</dbReference>
<keyword evidence="1" id="KW-0175">Coiled coil</keyword>
<dbReference type="RefSeq" id="WP_081348140.1">
    <property type="nucleotide sequence ID" value="NZ_FNWV01000003.1"/>
</dbReference>
<dbReference type="OrthoDB" id="1971934at2"/>
<evidence type="ECO:0000256" key="1">
    <source>
        <dbReference type="SAM" id="Coils"/>
    </source>
</evidence>
<accession>A0A1H6ITL1</accession>
<dbReference type="Pfam" id="PF12958">
    <property type="entry name" value="DUF3847"/>
    <property type="match status" value="1"/>
</dbReference>
<name>A0A1H6ITL1_RUMFL</name>
<dbReference type="AlphaFoldDB" id="A0A1H6ITL1"/>
<protein>
    <recommendedName>
        <fullName evidence="4">Relaxasome subunit MobC</fullName>
    </recommendedName>
</protein>
<evidence type="ECO:0008006" key="4">
    <source>
        <dbReference type="Google" id="ProtNLM"/>
    </source>
</evidence>
<dbReference type="EMBL" id="FNWV01000003">
    <property type="protein sequence ID" value="SEH52603.1"/>
    <property type="molecule type" value="Genomic_DNA"/>
</dbReference>
<organism evidence="2 3">
    <name type="scientific">Ruminococcus flavefaciens</name>
    <dbReference type="NCBI Taxonomy" id="1265"/>
    <lineage>
        <taxon>Bacteria</taxon>
        <taxon>Bacillati</taxon>
        <taxon>Bacillota</taxon>
        <taxon>Clostridia</taxon>
        <taxon>Eubacteriales</taxon>
        <taxon>Oscillospiraceae</taxon>
        <taxon>Ruminococcus</taxon>
    </lineage>
</organism>
<gene>
    <name evidence="2" type="ORF">SAMN02910265_01258</name>
</gene>
<feature type="coiled-coil region" evidence="1">
    <location>
        <begin position="7"/>
        <end position="34"/>
    </location>
</feature>
<sequence>MNEEAKLINIESDYERALAEREAIEAELKKLTEKETQKAHHINTLRNRYKEEKRRSRTHRLIERGAILESILPDAESYSNDQIKHILRVAFSSLPVDLKGAYFHDNTDE</sequence>
<proteinExistence type="predicted"/>